<dbReference type="AlphaFoldDB" id="A0A089Q257"/>
<dbReference type="EMBL" id="CP009451">
    <property type="protein sequence ID" value="AIR06348.1"/>
    <property type="molecule type" value="Genomic_DNA"/>
</dbReference>
<keyword evidence="2" id="KW-1185">Reference proteome</keyword>
<dbReference type="OrthoDB" id="6596122at2"/>
<evidence type="ECO:0000313" key="2">
    <source>
        <dbReference type="Proteomes" id="UP000029481"/>
    </source>
</evidence>
<evidence type="ECO:0000313" key="1">
    <source>
        <dbReference type="EMBL" id="AIR06348.1"/>
    </source>
</evidence>
<reference evidence="1 2" key="1">
    <citation type="submission" date="2014-09" db="EMBL/GenBank/DDBJ databases">
        <title>Cedecea neteri SSMD04 Genome Sequencing.</title>
        <authorList>
            <person name="Tan J.-Y."/>
        </authorList>
    </citation>
    <scope>NUCLEOTIDE SEQUENCE [LARGE SCALE GENOMIC DNA]</scope>
    <source>
        <strain evidence="1 2">SSMD04</strain>
    </source>
</reference>
<organism evidence="1 2">
    <name type="scientific">Cedecea neteri</name>
    <dbReference type="NCBI Taxonomy" id="158822"/>
    <lineage>
        <taxon>Bacteria</taxon>
        <taxon>Pseudomonadati</taxon>
        <taxon>Pseudomonadota</taxon>
        <taxon>Gammaproteobacteria</taxon>
        <taxon>Enterobacterales</taxon>
        <taxon>Enterobacteriaceae</taxon>
        <taxon>Cedecea</taxon>
    </lineage>
</organism>
<protein>
    <submittedName>
        <fullName evidence="1">Uncharacterized protein</fullName>
    </submittedName>
</protein>
<accession>A0A089Q257</accession>
<gene>
    <name evidence="1" type="ORF">JT31_17555</name>
</gene>
<sequence length="61" mass="6788">MRYFNSTTMTEVLPGIHDTAGAISLPDDNWFFTLSYMPKGKVLAVNENGEPVLIDATDPER</sequence>
<dbReference type="KEGG" id="cnt:JT31_17555"/>
<dbReference type="Proteomes" id="UP000029481">
    <property type="component" value="Chromosome"/>
</dbReference>
<dbReference type="RefSeq" id="WP_038483260.1">
    <property type="nucleotide sequence ID" value="NZ_CP009451.1"/>
</dbReference>
<name>A0A089Q257_9ENTR</name>
<proteinExistence type="predicted"/>